<dbReference type="AlphaFoldDB" id="A0A833V800"/>
<gene>
    <name evidence="1" type="ORF">FCM35_KLT06652</name>
</gene>
<comment type="caution">
    <text evidence="1">The sequence shown here is derived from an EMBL/GenBank/DDBJ whole genome shotgun (WGS) entry which is preliminary data.</text>
</comment>
<evidence type="ECO:0000313" key="1">
    <source>
        <dbReference type="EMBL" id="KAF3328046.1"/>
    </source>
</evidence>
<sequence length="104" mass="11759">MHKLSLWRTGTSLHRNYKNCAILVEFIALQFFELIFLQSDVCTSAHTKKRLCSTNSTTAPRISGSFNKLHTCCLTKVNVVANLFTSMDPYSFSPQSSFSLSKPY</sequence>
<accession>A0A833V800</accession>
<keyword evidence="2" id="KW-1185">Reference proteome</keyword>
<name>A0A833V800_9POAL</name>
<dbReference type="EMBL" id="SWLB01000016">
    <property type="protein sequence ID" value="KAF3328046.1"/>
    <property type="molecule type" value="Genomic_DNA"/>
</dbReference>
<proteinExistence type="predicted"/>
<dbReference type="Proteomes" id="UP000623129">
    <property type="component" value="Unassembled WGS sequence"/>
</dbReference>
<organism evidence="1 2">
    <name type="scientific">Carex littledalei</name>
    <dbReference type="NCBI Taxonomy" id="544730"/>
    <lineage>
        <taxon>Eukaryota</taxon>
        <taxon>Viridiplantae</taxon>
        <taxon>Streptophyta</taxon>
        <taxon>Embryophyta</taxon>
        <taxon>Tracheophyta</taxon>
        <taxon>Spermatophyta</taxon>
        <taxon>Magnoliopsida</taxon>
        <taxon>Liliopsida</taxon>
        <taxon>Poales</taxon>
        <taxon>Cyperaceae</taxon>
        <taxon>Cyperoideae</taxon>
        <taxon>Cariceae</taxon>
        <taxon>Carex</taxon>
        <taxon>Carex subgen. Euthyceras</taxon>
    </lineage>
</organism>
<reference evidence="1" key="1">
    <citation type="submission" date="2020-01" db="EMBL/GenBank/DDBJ databases">
        <title>Genome sequence of Kobresia littledalei, the first chromosome-level genome in the family Cyperaceae.</title>
        <authorList>
            <person name="Qu G."/>
        </authorList>
    </citation>
    <scope>NUCLEOTIDE SEQUENCE</scope>
    <source>
        <strain evidence="1">C.B.Clarke</strain>
        <tissue evidence="1">Leaf</tissue>
    </source>
</reference>
<protein>
    <submittedName>
        <fullName evidence="1">Uncharacterized protein</fullName>
    </submittedName>
</protein>
<evidence type="ECO:0000313" key="2">
    <source>
        <dbReference type="Proteomes" id="UP000623129"/>
    </source>
</evidence>